<keyword evidence="1 5" id="KW-0378">Hydrolase</keyword>
<feature type="compositionally biased region" description="Acidic residues" evidence="2">
    <location>
        <begin position="1125"/>
        <end position="1134"/>
    </location>
</feature>
<dbReference type="EC" id="3.6.4.-" evidence="5"/>
<dbReference type="InterPro" id="IPR027417">
    <property type="entry name" value="P-loop_NTPase"/>
</dbReference>
<dbReference type="Pfam" id="PF00176">
    <property type="entry name" value="SNF2-rel_dom"/>
    <property type="match status" value="1"/>
</dbReference>
<keyword evidence="6" id="KW-1185">Reference proteome</keyword>
<dbReference type="CDD" id="cd18793">
    <property type="entry name" value="SF2_C_SNF"/>
    <property type="match status" value="1"/>
</dbReference>
<sequence>MHLLWLTDRGLQLWVEQVPGHAVVVDPSALGEGDLPEPLLDLVGSRVLRRREGLKVVTPKGKLKTLPLYTQSWIPEQSLGVLARLSHYVDDAGVVGPRGKGPAGTTGSADSGVTPGLSPEVVWAVHLYRFLCEIVAAGRVMVRLQFSDSQWFPVWCISTSGRHNRILREFRDTAPAVLTVNGGDDVVTRMADELVHWMCVSLLQDRLPRAGVEPGNHFVSALVSGQADSRLTPVVADGLAEWRRSAREATTRTVLVLQEPLTGETDGGTTGADTAEPSVGETVPAERATADRRAGLPDPDSRCWRLEVRLSVDDAPAERLPATSVDEPTRRALRRALDAAYRAWPGLRDAGTAVEGWMRTGVWFPDPDVLTGDRDEDRALAFALTTADVEELLTEGVPALAASGTEVLVPRGWSTVRPAVRVRVTPVGTGPSEGRMGMDQVLSFDWSISVDGEELSQAQKNELLTTAGSTVRIRGRFVRLDRAALSRARNYFRSMTDAEDSTGTRTTTAEKSGPGADRSEQEQWENSRTTLTVRELVAAQMRAGDQPWDDDPDFTLEAQDWIGRIFGGSTHGEGKEGKESTGLAGTAFSPPERVTVPSTVTVPLRDHQQRGLNWLVWMYRHRLGAVLADDMGLGKTLQVLSLLAWESVNGEKTGPTLVVAPTSVLDTWRGEVERHVPSLKVLVDHGSAKVAEKDFPEAAGSADIVLTSYGTVARNAGRYAGVHWGRVVADEAQNIKNPGTAQSRAVRSLEADHRLALSGTPVENRLSELHTLMDFCNPGLLGSAKAFHNAIGSQIERDRNPRDVERLHRLVDPFILRREKTDESLGLGLPGKHEYTDLVPLTAEQAALYQAYTQDIRERLQSSSTERRSGLVLAALTHFKEICNHPAHFSGDGSGVKRDGVHRSGKVERLWQIVGDALAGHRRVLVFTQFPSFGRMLAPEMEKDFGIEVPVLHGGLSRKARTTLVDRFQESDGPEVMILSTRAGGTGITLTRASVVVHIDRWWNPAVEDQATDRAYRIGQGQEVSVHKLIATGTLDERINDILGAKRDLAGDVVSAGESWLTRMDNDALQDLWRLENSTSDRRFGTGGPDGEEELQKAAELAELQKAEFREDLARRYPVKNVSDNEGDSDDGQQ</sequence>
<evidence type="ECO:0000313" key="5">
    <source>
        <dbReference type="EMBL" id="AWT25822.1"/>
    </source>
</evidence>
<dbReference type="EMBL" id="CP024988">
    <property type="protein sequence ID" value="AWT25822.1"/>
    <property type="molecule type" value="Genomic_DNA"/>
</dbReference>
<evidence type="ECO:0000259" key="3">
    <source>
        <dbReference type="PROSITE" id="PS51192"/>
    </source>
</evidence>
<dbReference type="Pfam" id="PF00271">
    <property type="entry name" value="Helicase_C"/>
    <property type="match status" value="1"/>
</dbReference>
<reference evidence="6" key="1">
    <citation type="submission" date="2017-11" db="EMBL/GenBank/DDBJ databases">
        <title>Otitis media/interna in a cat caused by the recently described species Corynebacterium provencense.</title>
        <authorList>
            <person name="Kittl S."/>
            <person name="Brodard I."/>
            <person name="Rychener L."/>
            <person name="Jores J."/>
            <person name="Roosje P."/>
            <person name="Gobeli Brawand S."/>
        </authorList>
    </citation>
    <scope>NUCLEOTIDE SEQUENCE [LARGE SCALE GENOMIC DNA]</scope>
    <source>
        <strain evidence="6">17KM38</strain>
    </source>
</reference>
<dbReference type="InterPro" id="IPR022138">
    <property type="entry name" value="DUF3670"/>
</dbReference>
<dbReference type="PANTHER" id="PTHR10799">
    <property type="entry name" value="SNF2/RAD54 HELICASE FAMILY"/>
    <property type="match status" value="1"/>
</dbReference>
<evidence type="ECO:0000259" key="4">
    <source>
        <dbReference type="PROSITE" id="PS51194"/>
    </source>
</evidence>
<dbReference type="KEGG" id="cpre:Csp1_10160"/>
<feature type="region of interest" description="Disordered" evidence="2">
    <location>
        <begin position="260"/>
        <end position="283"/>
    </location>
</feature>
<dbReference type="InterPro" id="IPR038718">
    <property type="entry name" value="SNF2-like_sf"/>
</dbReference>
<name>A0A2Z3YN47_9CORY</name>
<evidence type="ECO:0000256" key="2">
    <source>
        <dbReference type="SAM" id="MobiDB-lite"/>
    </source>
</evidence>
<dbReference type="STRING" id="1737425.GCA_900049755_00272"/>
<feature type="compositionally biased region" description="Polar residues" evidence="2">
    <location>
        <begin position="501"/>
        <end position="510"/>
    </location>
</feature>
<dbReference type="PROSITE" id="PS51192">
    <property type="entry name" value="HELICASE_ATP_BIND_1"/>
    <property type="match status" value="1"/>
</dbReference>
<dbReference type="Pfam" id="PF12419">
    <property type="entry name" value="DUF3670"/>
    <property type="match status" value="1"/>
</dbReference>
<dbReference type="InterPro" id="IPR049730">
    <property type="entry name" value="SNF2/RAD54-like_C"/>
</dbReference>
<dbReference type="GO" id="GO:0016787">
    <property type="term" value="F:hydrolase activity"/>
    <property type="evidence" value="ECO:0007669"/>
    <property type="project" value="UniProtKB-KW"/>
</dbReference>
<dbReference type="Gene3D" id="3.40.50.10810">
    <property type="entry name" value="Tandem AAA-ATPase domain"/>
    <property type="match status" value="1"/>
</dbReference>
<dbReference type="SUPFAM" id="SSF52540">
    <property type="entry name" value="P-loop containing nucleoside triphosphate hydrolases"/>
    <property type="match status" value="2"/>
</dbReference>
<dbReference type="InterPro" id="IPR000330">
    <property type="entry name" value="SNF2_N"/>
</dbReference>
<feature type="domain" description="Helicase C-terminal" evidence="4">
    <location>
        <begin position="909"/>
        <end position="1061"/>
    </location>
</feature>
<dbReference type="SMART" id="SM00487">
    <property type="entry name" value="DEXDc"/>
    <property type="match status" value="1"/>
</dbReference>
<dbReference type="InterPro" id="IPR014001">
    <property type="entry name" value="Helicase_ATP-bd"/>
</dbReference>
<dbReference type="Gene3D" id="3.40.50.300">
    <property type="entry name" value="P-loop containing nucleotide triphosphate hydrolases"/>
    <property type="match status" value="1"/>
</dbReference>
<dbReference type="SMART" id="SM00490">
    <property type="entry name" value="HELICc"/>
    <property type="match status" value="1"/>
</dbReference>
<feature type="region of interest" description="Disordered" evidence="2">
    <location>
        <begin position="496"/>
        <end position="527"/>
    </location>
</feature>
<dbReference type="PROSITE" id="PS51194">
    <property type="entry name" value="HELICASE_CTER"/>
    <property type="match status" value="1"/>
</dbReference>
<organism evidence="5 6">
    <name type="scientific">Corynebacterium provencense</name>
    <dbReference type="NCBI Taxonomy" id="1737425"/>
    <lineage>
        <taxon>Bacteria</taxon>
        <taxon>Bacillati</taxon>
        <taxon>Actinomycetota</taxon>
        <taxon>Actinomycetes</taxon>
        <taxon>Mycobacteriales</taxon>
        <taxon>Corynebacteriaceae</taxon>
        <taxon>Corynebacterium</taxon>
    </lineage>
</organism>
<gene>
    <name evidence="5" type="primary">rapA_1</name>
    <name evidence="5" type="ORF">Csp1_10160</name>
</gene>
<evidence type="ECO:0000256" key="1">
    <source>
        <dbReference type="ARBA" id="ARBA00022801"/>
    </source>
</evidence>
<feature type="domain" description="Helicase ATP-binding" evidence="3">
    <location>
        <begin position="616"/>
        <end position="779"/>
    </location>
</feature>
<proteinExistence type="predicted"/>
<dbReference type="Proteomes" id="UP000247696">
    <property type="component" value="Chromosome"/>
</dbReference>
<evidence type="ECO:0000313" key="6">
    <source>
        <dbReference type="Proteomes" id="UP000247696"/>
    </source>
</evidence>
<feature type="region of interest" description="Disordered" evidence="2">
    <location>
        <begin position="1115"/>
        <end position="1134"/>
    </location>
</feature>
<dbReference type="GO" id="GO:0005524">
    <property type="term" value="F:ATP binding"/>
    <property type="evidence" value="ECO:0007669"/>
    <property type="project" value="InterPro"/>
</dbReference>
<protein>
    <submittedName>
        <fullName evidence="5">RNA polymerase-associated protein RapA</fullName>
        <ecNumber evidence="5">3.6.4.-</ecNumber>
    </submittedName>
</protein>
<dbReference type="AlphaFoldDB" id="A0A2Z3YN47"/>
<feature type="region of interest" description="Disordered" evidence="2">
    <location>
        <begin position="568"/>
        <end position="591"/>
    </location>
</feature>
<accession>A0A2Z3YN47</accession>
<dbReference type="InterPro" id="IPR001650">
    <property type="entry name" value="Helicase_C-like"/>
</dbReference>